<proteinExistence type="predicted"/>
<dbReference type="Pfam" id="PF01938">
    <property type="entry name" value="TRAM"/>
    <property type="match status" value="1"/>
</dbReference>
<feature type="domain" description="TRAM" evidence="4">
    <location>
        <begin position="34"/>
        <end position="92"/>
    </location>
</feature>
<dbReference type="AlphaFoldDB" id="A0A5J4Q2H1"/>
<protein>
    <submittedName>
        <fullName evidence="5">23S rRNA (Uracil-C(5))-methyltransferase RlmCD</fullName>
        <ecNumber evidence="5">2.1.1.189</ecNumber>
    </submittedName>
</protein>
<dbReference type="EMBL" id="SNRY01005319">
    <property type="protein sequence ID" value="KAA6315258.1"/>
    <property type="molecule type" value="Genomic_DNA"/>
</dbReference>
<reference evidence="5" key="1">
    <citation type="submission" date="2019-03" db="EMBL/GenBank/DDBJ databases">
        <title>Single cell metagenomics reveals metabolic interactions within the superorganism composed of flagellate Streblomastix strix and complex community of Bacteroidetes bacteria on its surface.</title>
        <authorList>
            <person name="Treitli S.C."/>
            <person name="Kolisko M."/>
            <person name="Husnik F."/>
            <person name="Keeling P."/>
            <person name="Hampl V."/>
        </authorList>
    </citation>
    <scope>NUCLEOTIDE SEQUENCE</scope>
    <source>
        <strain evidence="5">STM</strain>
    </source>
</reference>
<dbReference type="InterPro" id="IPR002792">
    <property type="entry name" value="TRAM_dom"/>
</dbReference>
<dbReference type="PROSITE" id="PS50926">
    <property type="entry name" value="TRAM"/>
    <property type="match status" value="1"/>
</dbReference>
<gene>
    <name evidence="5" type="ORF">EZS27_034254</name>
</gene>
<evidence type="ECO:0000256" key="2">
    <source>
        <dbReference type="ARBA" id="ARBA00022679"/>
    </source>
</evidence>
<dbReference type="PANTHER" id="PTHR11061:SF30">
    <property type="entry name" value="TRNA (URACIL(54)-C(5))-METHYLTRANSFERASE"/>
    <property type="match status" value="1"/>
</dbReference>
<dbReference type="InterPro" id="IPR010280">
    <property type="entry name" value="U5_MeTrfase_fam"/>
</dbReference>
<dbReference type="SUPFAM" id="SSF50249">
    <property type="entry name" value="Nucleic acid-binding proteins"/>
    <property type="match status" value="1"/>
</dbReference>
<evidence type="ECO:0000256" key="1">
    <source>
        <dbReference type="ARBA" id="ARBA00022603"/>
    </source>
</evidence>
<evidence type="ECO:0000259" key="4">
    <source>
        <dbReference type="PROSITE" id="PS50926"/>
    </source>
</evidence>
<dbReference type="PROSITE" id="PS51687">
    <property type="entry name" value="SAM_MT_RNA_M5U"/>
    <property type="match status" value="1"/>
</dbReference>
<dbReference type="GO" id="GO:0070475">
    <property type="term" value="P:rRNA base methylation"/>
    <property type="evidence" value="ECO:0007669"/>
    <property type="project" value="TreeGrafter"/>
</dbReference>
<organism evidence="5">
    <name type="scientific">termite gut metagenome</name>
    <dbReference type="NCBI Taxonomy" id="433724"/>
    <lineage>
        <taxon>unclassified sequences</taxon>
        <taxon>metagenomes</taxon>
        <taxon>organismal metagenomes</taxon>
    </lineage>
</organism>
<keyword evidence="3" id="KW-0949">S-adenosyl-L-methionine</keyword>
<dbReference type="Gene3D" id="2.40.50.1070">
    <property type="match status" value="1"/>
</dbReference>
<evidence type="ECO:0000256" key="3">
    <source>
        <dbReference type="ARBA" id="ARBA00022691"/>
    </source>
</evidence>
<keyword evidence="2 5" id="KW-0808">Transferase</keyword>
<evidence type="ECO:0000313" key="5">
    <source>
        <dbReference type="EMBL" id="KAA6315258.1"/>
    </source>
</evidence>
<dbReference type="Gene3D" id="2.40.50.140">
    <property type="entry name" value="Nucleic acid-binding proteins"/>
    <property type="match status" value="1"/>
</dbReference>
<dbReference type="InterPro" id="IPR012340">
    <property type="entry name" value="NA-bd_OB-fold"/>
</dbReference>
<comment type="caution">
    <text evidence="5">The sequence shown here is derived from an EMBL/GenBank/DDBJ whole genome shotgun (WGS) entry which is preliminary data.</text>
</comment>
<name>A0A5J4Q2H1_9ZZZZ</name>
<dbReference type="InterPro" id="IPR029063">
    <property type="entry name" value="SAM-dependent_MTases_sf"/>
</dbReference>
<sequence length="232" mass="26633">MPEKKDIPCFIGRRIGIFAQVKTLNPIISVARNKKQLPLLENVTITDVAAEGKAIAKVNDWVIFVPYVAPGDVVDLQIKRKKNKYAEAEAVKIHEYSPVRAVPFCQHYGVCGGCKWQVLPYSEQLKYKQKQVTDNLTRIGKIELPEISPILGSEKTEFYRNKLEFTCSNKRWLTNAEIAQNVVYEQMNVVGFHIPGAFDKVLAIEKCWLQDDISNRIRNAIRDYAYEHNYPF</sequence>
<dbReference type="GO" id="GO:0070041">
    <property type="term" value="F:rRNA (uridine-C5-)-methyltransferase activity"/>
    <property type="evidence" value="ECO:0007669"/>
    <property type="project" value="TreeGrafter"/>
</dbReference>
<accession>A0A5J4Q2H1</accession>
<dbReference type="PANTHER" id="PTHR11061">
    <property type="entry name" value="RNA M5U METHYLTRANSFERASE"/>
    <property type="match status" value="1"/>
</dbReference>
<dbReference type="SUPFAM" id="SSF53335">
    <property type="entry name" value="S-adenosyl-L-methionine-dependent methyltransferases"/>
    <property type="match status" value="1"/>
</dbReference>
<dbReference type="Gene3D" id="3.40.50.150">
    <property type="entry name" value="Vaccinia Virus protein VP39"/>
    <property type="match status" value="1"/>
</dbReference>
<dbReference type="EC" id="2.1.1.189" evidence="5"/>
<feature type="non-terminal residue" evidence="5">
    <location>
        <position position="232"/>
    </location>
</feature>
<keyword evidence="1 5" id="KW-0489">Methyltransferase</keyword>